<proteinExistence type="predicted"/>
<dbReference type="AlphaFoldDB" id="A0A656GN11"/>
<comment type="caution">
    <text evidence="1">The sequence shown here is derived from an EMBL/GenBank/DDBJ whole genome shotgun (WGS) entry which is preliminary data.</text>
</comment>
<evidence type="ECO:0000313" key="2">
    <source>
        <dbReference type="Proteomes" id="UP000003465"/>
    </source>
</evidence>
<gene>
    <name evidence="1" type="ORF">PSYMO_38021</name>
</gene>
<protein>
    <submittedName>
        <fullName evidence="1">Uncharacterized protein</fullName>
    </submittedName>
</protein>
<feature type="non-terminal residue" evidence="1">
    <location>
        <position position="1"/>
    </location>
</feature>
<sequence length="35" mass="3482">GDGSVAGDSFPLVTVQGTDANDAAQFGELETLGEL</sequence>
<evidence type="ECO:0000313" key="1">
    <source>
        <dbReference type="EMBL" id="EGH26974.1"/>
    </source>
</evidence>
<accession>A0A656GN11</accession>
<dbReference type="Proteomes" id="UP000003465">
    <property type="component" value="Unassembled WGS sequence"/>
</dbReference>
<name>A0A656GN11_PSEA0</name>
<feature type="non-terminal residue" evidence="1">
    <location>
        <position position="35"/>
    </location>
</feature>
<reference evidence="1 2" key="1">
    <citation type="journal article" date="2011" name="PLoS Pathog.">
        <title>Dynamic evolution of pathogenicity revealed by sequencing and comparative genomics of 19 Pseudomonas syringae isolates.</title>
        <authorList>
            <person name="Baltrus D.A."/>
            <person name="Nishimura M.T."/>
            <person name="Romanchuk A."/>
            <person name="Chang J.H."/>
            <person name="Mukhtar M.S."/>
            <person name="Cherkis K."/>
            <person name="Roach J."/>
            <person name="Grant S.R."/>
            <person name="Jones C.D."/>
            <person name="Dangl J.L."/>
        </authorList>
    </citation>
    <scope>NUCLEOTIDE SEQUENCE [LARGE SCALE GENOMIC DNA]</scope>
    <source>
        <strain evidence="1 2">301020</strain>
    </source>
</reference>
<dbReference type="EMBL" id="AEAG01003133">
    <property type="protein sequence ID" value="EGH26974.1"/>
    <property type="molecule type" value="Genomic_DNA"/>
</dbReference>
<organism evidence="1 2">
    <name type="scientific">Pseudomonas amygdali pv. mori str. 301020</name>
    <dbReference type="NCBI Taxonomy" id="629261"/>
    <lineage>
        <taxon>Bacteria</taxon>
        <taxon>Pseudomonadati</taxon>
        <taxon>Pseudomonadota</taxon>
        <taxon>Gammaproteobacteria</taxon>
        <taxon>Pseudomonadales</taxon>
        <taxon>Pseudomonadaceae</taxon>
        <taxon>Pseudomonas</taxon>
        <taxon>Pseudomonas amygdali</taxon>
    </lineage>
</organism>